<evidence type="ECO:0000256" key="2">
    <source>
        <dbReference type="ARBA" id="ARBA00013831"/>
    </source>
</evidence>
<comment type="caution">
    <text evidence="7">The sequence shown here is derived from an EMBL/GenBank/DDBJ whole genome shotgun (WGS) entry which is preliminary data.</text>
</comment>
<feature type="domain" description="DSBA-like thioredoxin" evidence="6">
    <location>
        <begin position="47"/>
        <end position="213"/>
    </location>
</feature>
<dbReference type="PANTHER" id="PTHR35891:SF3">
    <property type="entry name" value="THIOL:DISULFIDE INTERCHANGE PROTEIN DSBL"/>
    <property type="match status" value="1"/>
</dbReference>
<dbReference type="Pfam" id="PF01323">
    <property type="entry name" value="DSBA"/>
    <property type="match status" value="1"/>
</dbReference>
<evidence type="ECO:0000259" key="6">
    <source>
        <dbReference type="Pfam" id="PF01323"/>
    </source>
</evidence>
<dbReference type="CDD" id="cd03019">
    <property type="entry name" value="DsbA_DsbA"/>
    <property type="match status" value="1"/>
</dbReference>
<evidence type="ECO:0000256" key="4">
    <source>
        <dbReference type="ARBA" id="ARBA00023157"/>
    </source>
</evidence>
<keyword evidence="5" id="KW-0676">Redox-active center</keyword>
<dbReference type="GO" id="GO:0016491">
    <property type="term" value="F:oxidoreductase activity"/>
    <property type="evidence" value="ECO:0007669"/>
    <property type="project" value="InterPro"/>
</dbReference>
<dbReference type="InterPro" id="IPR001853">
    <property type="entry name" value="DSBA-like_thioredoxin_dom"/>
</dbReference>
<proteinExistence type="inferred from homology"/>
<comment type="similarity">
    <text evidence="1">Belongs to the thioredoxin family. DsbA subfamily.</text>
</comment>
<dbReference type="PIRSF" id="PIRSF001488">
    <property type="entry name" value="Tdi_protein"/>
    <property type="match status" value="1"/>
</dbReference>
<protein>
    <recommendedName>
        <fullName evidence="2">Thiol:disulfide interchange protein DsbA</fullName>
    </recommendedName>
</protein>
<keyword evidence="3" id="KW-0732">Signal</keyword>
<dbReference type="RefSeq" id="WP_150337688.1">
    <property type="nucleotide sequence ID" value="NZ_JAERIX010000024.1"/>
</dbReference>
<dbReference type="InterPro" id="IPR050824">
    <property type="entry name" value="Thiol_disulfide_DsbA"/>
</dbReference>
<evidence type="ECO:0000313" key="8">
    <source>
        <dbReference type="Proteomes" id="UP000323707"/>
    </source>
</evidence>
<reference evidence="7 8" key="1">
    <citation type="submission" date="2019-09" db="EMBL/GenBank/DDBJ databases">
        <title>Draft genome sequence of various Type strains from the CCUG.</title>
        <authorList>
            <person name="Pineiro-Iglesias B."/>
            <person name="Tunovic T."/>
            <person name="Unosson C."/>
            <person name="Inganas E."/>
            <person name="Ohlen M."/>
            <person name="Cardew S."/>
            <person name="Jensie-Markopoulos S."/>
            <person name="Salva-Serra F."/>
            <person name="Jaen-Luchoro D."/>
            <person name="Karlsson R."/>
            <person name="Svensson-Stadler L."/>
            <person name="Chun J."/>
            <person name="Moore E."/>
        </authorList>
    </citation>
    <scope>NUCLEOTIDE SEQUENCE [LARGE SCALE GENOMIC DNA]</scope>
    <source>
        <strain evidence="7 8">CCUG 32756T</strain>
    </source>
</reference>
<evidence type="ECO:0000313" key="7">
    <source>
        <dbReference type="EMBL" id="KAA8707665.1"/>
    </source>
</evidence>
<sequence length="220" mass="24739">MKNWLGARLLGVLFLCLAGVKLVGVEIREGVDYFVLKTPISNAENSVIEVYSYACPFCFKYSKILPQIIEKLPDGVEFRPYHLEQKGDYGKVANKLFAVLLVKDKRAGIGASDKNSSFYKAESAYFEEYHINKNRWKDGKDPQGFLETGLKAADISESDYLQALEDPEVKKLLKAWEASYDIAIIQGVPAFVVNGKYLIKISELKSLDDLGEKITELLAR</sequence>
<dbReference type="EMBL" id="VXKE01000021">
    <property type="protein sequence ID" value="KAA8707665.1"/>
    <property type="molecule type" value="Genomic_DNA"/>
</dbReference>
<dbReference type="AlphaFoldDB" id="A0A5M9QL33"/>
<organism evidence="7 8">
    <name type="scientific">Helicobacter canis</name>
    <dbReference type="NCBI Taxonomy" id="29419"/>
    <lineage>
        <taxon>Bacteria</taxon>
        <taxon>Pseudomonadati</taxon>
        <taxon>Campylobacterota</taxon>
        <taxon>Epsilonproteobacteria</taxon>
        <taxon>Campylobacterales</taxon>
        <taxon>Helicobacteraceae</taxon>
        <taxon>Helicobacter</taxon>
    </lineage>
</organism>
<dbReference type="InterPro" id="IPR036249">
    <property type="entry name" value="Thioredoxin-like_sf"/>
</dbReference>
<accession>A0A5M9QL33</accession>
<dbReference type="InterPro" id="IPR023205">
    <property type="entry name" value="DsbA/DsbL"/>
</dbReference>
<dbReference type="PANTHER" id="PTHR35891">
    <property type="entry name" value="THIOL:DISULFIDE INTERCHANGE PROTEIN DSBA"/>
    <property type="match status" value="1"/>
</dbReference>
<dbReference type="SUPFAM" id="SSF52833">
    <property type="entry name" value="Thioredoxin-like"/>
    <property type="match status" value="1"/>
</dbReference>
<keyword evidence="4" id="KW-1015">Disulfide bond</keyword>
<evidence type="ECO:0000256" key="1">
    <source>
        <dbReference type="ARBA" id="ARBA00005791"/>
    </source>
</evidence>
<evidence type="ECO:0000256" key="3">
    <source>
        <dbReference type="ARBA" id="ARBA00022729"/>
    </source>
</evidence>
<name>A0A5M9QL33_9HELI</name>
<dbReference type="Gene3D" id="3.40.30.10">
    <property type="entry name" value="Glutaredoxin"/>
    <property type="match status" value="1"/>
</dbReference>
<dbReference type="Proteomes" id="UP000323707">
    <property type="component" value="Unassembled WGS sequence"/>
</dbReference>
<evidence type="ECO:0000256" key="5">
    <source>
        <dbReference type="ARBA" id="ARBA00023284"/>
    </source>
</evidence>
<gene>
    <name evidence="7" type="ORF">F4V45_07260</name>
</gene>